<accession>A0A8T2LWY6</accession>
<name>A0A8T2LWY6_ASTMX</name>
<sequence length="101" mass="11695">MQYGSRNTQLRRVRIVHTCLNRAILHLKGEQKRSPCPAMPCSPLQSRLMVKHTGFRLITPAFRSCRNVSTLPCSTVTLHKHTGTRTHWYAVHLERCHVYTD</sequence>
<dbReference type="Proteomes" id="UP000752171">
    <property type="component" value="Unassembled WGS sequence"/>
</dbReference>
<protein>
    <submittedName>
        <fullName evidence="1">Uncharacterized protein</fullName>
    </submittedName>
</protein>
<organism evidence="1 2">
    <name type="scientific">Astyanax mexicanus</name>
    <name type="common">Blind cave fish</name>
    <name type="synonym">Astyanax fasciatus mexicanus</name>
    <dbReference type="NCBI Taxonomy" id="7994"/>
    <lineage>
        <taxon>Eukaryota</taxon>
        <taxon>Metazoa</taxon>
        <taxon>Chordata</taxon>
        <taxon>Craniata</taxon>
        <taxon>Vertebrata</taxon>
        <taxon>Euteleostomi</taxon>
        <taxon>Actinopterygii</taxon>
        <taxon>Neopterygii</taxon>
        <taxon>Teleostei</taxon>
        <taxon>Ostariophysi</taxon>
        <taxon>Characiformes</taxon>
        <taxon>Characoidei</taxon>
        <taxon>Acestrorhamphidae</taxon>
        <taxon>Acestrorhamphinae</taxon>
        <taxon>Astyanax</taxon>
    </lineage>
</organism>
<evidence type="ECO:0000313" key="2">
    <source>
        <dbReference type="Proteomes" id="UP000752171"/>
    </source>
</evidence>
<reference evidence="1 2" key="1">
    <citation type="submission" date="2021-07" db="EMBL/GenBank/DDBJ databases">
        <authorList>
            <person name="Imarazene B."/>
            <person name="Zahm M."/>
            <person name="Klopp C."/>
            <person name="Cabau C."/>
            <person name="Beille S."/>
            <person name="Jouanno E."/>
            <person name="Castinel A."/>
            <person name="Lluch J."/>
            <person name="Gil L."/>
            <person name="Kuchtly C."/>
            <person name="Lopez Roques C."/>
            <person name="Donnadieu C."/>
            <person name="Parrinello H."/>
            <person name="Journot L."/>
            <person name="Du K."/>
            <person name="Schartl M."/>
            <person name="Retaux S."/>
            <person name="Guiguen Y."/>
        </authorList>
    </citation>
    <scope>NUCLEOTIDE SEQUENCE [LARGE SCALE GENOMIC DNA]</scope>
    <source>
        <strain evidence="1">Pach_M1</strain>
        <tissue evidence="1">Testis</tissue>
    </source>
</reference>
<gene>
    <name evidence="1" type="ORF">AMEX_G8521</name>
</gene>
<comment type="caution">
    <text evidence="1">The sequence shown here is derived from an EMBL/GenBank/DDBJ whole genome shotgun (WGS) entry which is preliminary data.</text>
</comment>
<evidence type="ECO:0000313" key="1">
    <source>
        <dbReference type="EMBL" id="KAG9276229.1"/>
    </source>
</evidence>
<dbReference type="AlphaFoldDB" id="A0A8T2LWY6"/>
<proteinExistence type="predicted"/>
<dbReference type="EMBL" id="JAICCE010000006">
    <property type="protein sequence ID" value="KAG9276229.1"/>
    <property type="molecule type" value="Genomic_DNA"/>
</dbReference>